<evidence type="ECO:0000256" key="2">
    <source>
        <dbReference type="ARBA" id="ARBA00022676"/>
    </source>
</evidence>
<sequence>MVSADIESKLRQIEEDPEGAGTAHLYSVTLKISGVANRAFEPLFERQTIAQVRTVYSFVGESKALNSYYEAIQNTLKLGYKAGMAKGLGIGCTYGIACMSWALWNQHGLGGDNVFGSCCPLHNGLVSLMHCSGKGKPWDRLDAGKPCALDHTWKAYDLYIGENDSSSASASSG</sequence>
<evidence type="ECO:0000256" key="6">
    <source>
        <dbReference type="ARBA" id="ARBA00023136"/>
    </source>
</evidence>
<dbReference type="EnsemblPlants" id="Zm00001eb002970_T001">
    <property type="protein sequence ID" value="Zm00001eb002970_P001"/>
    <property type="gene ID" value="Zm00001eb002970"/>
</dbReference>
<dbReference type="Proteomes" id="UP000007305">
    <property type="component" value="Chromosome 1"/>
</dbReference>
<dbReference type="Gene3D" id="1.20.1560.10">
    <property type="entry name" value="ABC transporter type 1, transmembrane domain"/>
    <property type="match status" value="1"/>
</dbReference>
<dbReference type="InParanoid" id="A0A804LD83"/>
<proteinExistence type="predicted"/>
<keyword evidence="6" id="KW-0472">Membrane</keyword>
<evidence type="ECO:0000256" key="3">
    <source>
        <dbReference type="ARBA" id="ARBA00022679"/>
    </source>
</evidence>
<evidence type="ECO:0000313" key="8">
    <source>
        <dbReference type="Proteomes" id="UP000007305"/>
    </source>
</evidence>
<keyword evidence="2" id="KW-0328">Glycosyltransferase</keyword>
<accession>A0A804LD83</accession>
<dbReference type="GO" id="GO:0016757">
    <property type="term" value="F:glycosyltransferase activity"/>
    <property type="evidence" value="ECO:0007669"/>
    <property type="project" value="UniProtKB-KW"/>
</dbReference>
<keyword evidence="4" id="KW-0812">Transmembrane</keyword>
<evidence type="ECO:0000313" key="7">
    <source>
        <dbReference type="EnsemblPlants" id="Zm00001eb002970_P001"/>
    </source>
</evidence>
<comment type="pathway">
    <text evidence="1">Glycan metabolism; pectin biosynthesis.</text>
</comment>
<organism evidence="7 8">
    <name type="scientific">Zea mays</name>
    <name type="common">Maize</name>
    <dbReference type="NCBI Taxonomy" id="4577"/>
    <lineage>
        <taxon>Eukaryota</taxon>
        <taxon>Viridiplantae</taxon>
        <taxon>Streptophyta</taxon>
        <taxon>Embryophyta</taxon>
        <taxon>Tracheophyta</taxon>
        <taxon>Spermatophyta</taxon>
        <taxon>Magnoliopsida</taxon>
        <taxon>Liliopsida</taxon>
        <taxon>Poales</taxon>
        <taxon>Poaceae</taxon>
        <taxon>PACMAD clade</taxon>
        <taxon>Panicoideae</taxon>
        <taxon>Andropogonodae</taxon>
        <taxon>Andropogoneae</taxon>
        <taxon>Tripsacinae</taxon>
        <taxon>Zea</taxon>
    </lineage>
</organism>
<reference evidence="7" key="2">
    <citation type="submission" date="2019-07" db="EMBL/GenBank/DDBJ databases">
        <authorList>
            <person name="Seetharam A."/>
            <person name="Woodhouse M."/>
            <person name="Cannon E."/>
        </authorList>
    </citation>
    <scope>NUCLEOTIDE SEQUENCE [LARGE SCALE GENOMIC DNA]</scope>
    <source>
        <strain evidence="7">cv. B73</strain>
    </source>
</reference>
<evidence type="ECO:0000256" key="4">
    <source>
        <dbReference type="ARBA" id="ARBA00022692"/>
    </source>
</evidence>
<dbReference type="PANTHER" id="PTHR13778">
    <property type="entry name" value="GLYCOSYLTRANSFERASE 8 DOMAIN-CONTAINING PROTEIN"/>
    <property type="match status" value="1"/>
</dbReference>
<dbReference type="InterPro" id="IPR036640">
    <property type="entry name" value="ABC1_TM_sf"/>
</dbReference>
<evidence type="ECO:0000256" key="1">
    <source>
        <dbReference type="ARBA" id="ARBA00004877"/>
    </source>
</evidence>
<dbReference type="GO" id="GO:0005524">
    <property type="term" value="F:ATP binding"/>
    <property type="evidence" value="ECO:0007669"/>
    <property type="project" value="InterPro"/>
</dbReference>
<keyword evidence="5" id="KW-1133">Transmembrane helix</keyword>
<evidence type="ECO:0000256" key="5">
    <source>
        <dbReference type="ARBA" id="ARBA00022989"/>
    </source>
</evidence>
<reference evidence="7" key="3">
    <citation type="submission" date="2021-05" db="UniProtKB">
        <authorList>
            <consortium name="EnsemblPlants"/>
        </authorList>
    </citation>
    <scope>IDENTIFICATION</scope>
    <source>
        <strain evidence="7">cv. B73</strain>
    </source>
</reference>
<dbReference type="PANTHER" id="PTHR13778:SF40">
    <property type="entry name" value="GALACTURONOSYLTRANSFERASE-LIKE 9-RELATED"/>
    <property type="match status" value="1"/>
</dbReference>
<dbReference type="AlphaFoldDB" id="A0A804LD83"/>
<keyword evidence="8" id="KW-1185">Reference proteome</keyword>
<dbReference type="InterPro" id="IPR029044">
    <property type="entry name" value="Nucleotide-diphossugar_trans"/>
</dbReference>
<keyword evidence="3" id="KW-0808">Transferase</keyword>
<dbReference type="Gramene" id="Zm00001eb002970_T001">
    <property type="protein sequence ID" value="Zm00001eb002970_P001"/>
    <property type="gene ID" value="Zm00001eb002970"/>
</dbReference>
<dbReference type="GO" id="GO:0016020">
    <property type="term" value="C:membrane"/>
    <property type="evidence" value="ECO:0007669"/>
    <property type="project" value="InterPro"/>
</dbReference>
<dbReference type="SUPFAM" id="SSF53448">
    <property type="entry name" value="Nucleotide-diphospho-sugar transferases"/>
    <property type="match status" value="1"/>
</dbReference>
<dbReference type="InterPro" id="IPR050748">
    <property type="entry name" value="Glycosyltrans_8_dom-fam"/>
</dbReference>
<name>A0A804LD83_MAIZE</name>
<protein>
    <submittedName>
        <fullName evidence="7">Uncharacterized protein</fullName>
    </submittedName>
</protein>
<reference evidence="8" key="1">
    <citation type="submission" date="2015-12" db="EMBL/GenBank/DDBJ databases">
        <title>Update maize B73 reference genome by single molecule sequencing technologies.</title>
        <authorList>
            <consortium name="Maize Genome Sequencing Project"/>
            <person name="Ware D."/>
        </authorList>
    </citation>
    <scope>NUCLEOTIDE SEQUENCE [LARGE SCALE GENOMIC DNA]</scope>
    <source>
        <strain evidence="8">cv. B73</strain>
    </source>
</reference>